<gene>
    <name evidence="3" type="ORF">GCM10009863_01180</name>
</gene>
<proteinExistence type="inferred from homology"/>
<dbReference type="Proteomes" id="UP001501447">
    <property type="component" value="Unassembled WGS sequence"/>
</dbReference>
<accession>A0ABN3PL53</accession>
<dbReference type="Gene3D" id="3.40.50.620">
    <property type="entry name" value="HUPs"/>
    <property type="match status" value="2"/>
</dbReference>
<dbReference type="InterPro" id="IPR014729">
    <property type="entry name" value="Rossmann-like_a/b/a_fold"/>
</dbReference>
<comment type="caution">
    <text evidence="3">The sequence shown here is derived from an EMBL/GenBank/DDBJ whole genome shotgun (WGS) entry which is preliminary data.</text>
</comment>
<comment type="similarity">
    <text evidence="1">Belongs to the universal stress protein A family.</text>
</comment>
<dbReference type="SUPFAM" id="SSF52402">
    <property type="entry name" value="Adenine nucleotide alpha hydrolases-like"/>
    <property type="match status" value="2"/>
</dbReference>
<feature type="domain" description="UspA" evidence="2">
    <location>
        <begin position="5"/>
        <end position="141"/>
    </location>
</feature>
<evidence type="ECO:0000259" key="2">
    <source>
        <dbReference type="Pfam" id="PF00582"/>
    </source>
</evidence>
<keyword evidence="4" id="KW-1185">Reference proteome</keyword>
<evidence type="ECO:0000256" key="1">
    <source>
        <dbReference type="ARBA" id="ARBA00008791"/>
    </source>
</evidence>
<dbReference type="PRINTS" id="PR01438">
    <property type="entry name" value="UNVRSLSTRESS"/>
</dbReference>
<protein>
    <submittedName>
        <fullName evidence="3">Universal stress protein</fullName>
    </submittedName>
</protein>
<dbReference type="RefSeq" id="WP_344560988.1">
    <property type="nucleotide sequence ID" value="NZ_BAAARJ010000001.1"/>
</dbReference>
<reference evidence="3 4" key="1">
    <citation type="journal article" date="2019" name="Int. J. Syst. Evol. Microbiol.">
        <title>The Global Catalogue of Microorganisms (GCM) 10K type strain sequencing project: providing services to taxonomists for standard genome sequencing and annotation.</title>
        <authorList>
            <consortium name="The Broad Institute Genomics Platform"/>
            <consortium name="The Broad Institute Genome Sequencing Center for Infectious Disease"/>
            <person name="Wu L."/>
            <person name="Ma J."/>
        </authorList>
    </citation>
    <scope>NUCLEOTIDE SEQUENCE [LARGE SCALE GENOMIC DNA]</scope>
    <source>
        <strain evidence="3 4">JCM 16373</strain>
    </source>
</reference>
<dbReference type="CDD" id="cd00293">
    <property type="entry name" value="USP-like"/>
    <property type="match status" value="1"/>
</dbReference>
<dbReference type="InterPro" id="IPR006016">
    <property type="entry name" value="UspA"/>
</dbReference>
<feature type="domain" description="UspA" evidence="2">
    <location>
        <begin position="153"/>
        <end position="280"/>
    </location>
</feature>
<sequence length="285" mass="30577">MTGTRILVGVDPDPAGQTALTWAADEAARQRASLLLLHAWTMFFPAYTDPKMGSDLIVLLRDRGQRVLEAAAQIVLKRCPHVEVSTVLEEEDPIWALREHAKSASLLVLGTRPWQESHHIAASPVAGPVIAHVHCPVAVVRENTEPAVPPFFVAGADGSPTSARALHLAFAQAAAREAAVRVRYAWQPPRLGVLDERAAVREAEHLLDKEIATARAEHPGVPYDREVVRGHPVEVLSQAAEGALGLVVGTRGHGGFTGMLLGSVSQGVLRHARSHVLVVPEPAAR</sequence>
<organism evidence="3 4">
    <name type="scientific">Streptomyces axinellae</name>
    <dbReference type="NCBI Taxonomy" id="552788"/>
    <lineage>
        <taxon>Bacteria</taxon>
        <taxon>Bacillati</taxon>
        <taxon>Actinomycetota</taxon>
        <taxon>Actinomycetes</taxon>
        <taxon>Kitasatosporales</taxon>
        <taxon>Streptomycetaceae</taxon>
        <taxon>Streptomyces</taxon>
    </lineage>
</organism>
<dbReference type="Pfam" id="PF00582">
    <property type="entry name" value="Usp"/>
    <property type="match status" value="2"/>
</dbReference>
<dbReference type="InterPro" id="IPR006015">
    <property type="entry name" value="Universal_stress_UspA"/>
</dbReference>
<dbReference type="EMBL" id="BAAARJ010000001">
    <property type="protein sequence ID" value="GAA2591989.1"/>
    <property type="molecule type" value="Genomic_DNA"/>
</dbReference>
<dbReference type="PANTHER" id="PTHR46268">
    <property type="entry name" value="STRESS RESPONSE PROTEIN NHAX"/>
    <property type="match status" value="1"/>
</dbReference>
<evidence type="ECO:0000313" key="4">
    <source>
        <dbReference type="Proteomes" id="UP001501447"/>
    </source>
</evidence>
<dbReference type="PANTHER" id="PTHR46268:SF6">
    <property type="entry name" value="UNIVERSAL STRESS PROTEIN UP12"/>
    <property type="match status" value="1"/>
</dbReference>
<name>A0ABN3PL53_9ACTN</name>
<evidence type="ECO:0000313" key="3">
    <source>
        <dbReference type="EMBL" id="GAA2591989.1"/>
    </source>
</evidence>